<organism evidence="2 3">
    <name type="scientific">Marisediminicola antarctica</name>
    <dbReference type="NCBI Taxonomy" id="674079"/>
    <lineage>
        <taxon>Bacteria</taxon>
        <taxon>Bacillati</taxon>
        <taxon>Actinomycetota</taxon>
        <taxon>Actinomycetes</taxon>
        <taxon>Micrococcales</taxon>
        <taxon>Microbacteriaceae</taxon>
        <taxon>Marisediminicola</taxon>
    </lineage>
</organism>
<evidence type="ECO:0000313" key="3">
    <source>
        <dbReference type="Proteomes" id="UP000464507"/>
    </source>
</evidence>
<evidence type="ECO:0000313" key="2">
    <source>
        <dbReference type="EMBL" id="QHO68782.1"/>
    </source>
</evidence>
<dbReference type="Proteomes" id="UP000464507">
    <property type="component" value="Chromosome"/>
</dbReference>
<keyword evidence="3" id="KW-1185">Reference proteome</keyword>
<feature type="compositionally biased region" description="Basic and acidic residues" evidence="1">
    <location>
        <begin position="55"/>
        <end position="80"/>
    </location>
</feature>
<feature type="region of interest" description="Disordered" evidence="1">
    <location>
        <begin position="51"/>
        <end position="95"/>
    </location>
</feature>
<dbReference type="AlphaFoldDB" id="A0A7L5AFN5"/>
<accession>A0A7L5AFN5</accession>
<name>A0A7L5AFN5_9MICO</name>
<gene>
    <name evidence="2" type="ORF">BHD05_03145</name>
</gene>
<dbReference type="EMBL" id="CP017146">
    <property type="protein sequence ID" value="QHO68782.1"/>
    <property type="molecule type" value="Genomic_DNA"/>
</dbReference>
<evidence type="ECO:0000256" key="1">
    <source>
        <dbReference type="SAM" id="MobiDB-lite"/>
    </source>
</evidence>
<sequence length="95" mass="10360">MGVPSGAWFQYTPEGYFVVRRSRRSGGFGGFGGLRGLRGFGGLRGLRGFGGLRGLRGDRDETKMPARDVRADTEPPDPQHPRAQRRTAGTARLRG</sequence>
<protein>
    <submittedName>
        <fullName evidence="2">Uncharacterized protein</fullName>
    </submittedName>
</protein>
<reference evidence="2 3" key="1">
    <citation type="submission" date="2016-09" db="EMBL/GenBank/DDBJ databases">
        <title>Complete genome sequence of microbes from the polar regions.</title>
        <authorList>
            <person name="Liao L."/>
            <person name="Chen B."/>
        </authorList>
    </citation>
    <scope>NUCLEOTIDE SEQUENCE [LARGE SCALE GENOMIC DNA]</scope>
    <source>
        <strain evidence="2 3">ZS314</strain>
    </source>
</reference>
<dbReference type="KEGG" id="mant:BHD05_03145"/>
<proteinExistence type="predicted"/>